<keyword evidence="3" id="KW-1185">Reference proteome</keyword>
<evidence type="ECO:0000256" key="1">
    <source>
        <dbReference type="SAM" id="Phobius"/>
    </source>
</evidence>
<dbReference type="Proteomes" id="UP000230002">
    <property type="component" value="Unassembled WGS sequence"/>
</dbReference>
<organism evidence="2 3">
    <name type="scientific">Ganoderma sinense ZZ0214-1</name>
    <dbReference type="NCBI Taxonomy" id="1077348"/>
    <lineage>
        <taxon>Eukaryota</taxon>
        <taxon>Fungi</taxon>
        <taxon>Dikarya</taxon>
        <taxon>Basidiomycota</taxon>
        <taxon>Agaricomycotina</taxon>
        <taxon>Agaricomycetes</taxon>
        <taxon>Polyporales</taxon>
        <taxon>Polyporaceae</taxon>
        <taxon>Ganoderma</taxon>
    </lineage>
</organism>
<sequence>MFGTAGHNPPRPYPWPRCGLRTLVAGIGRRAGGAPPCVHTLVQRMAYVLIPSLFSTSFAVYVFRWGVESCRRDGKTLTTPPKLCSCGVGACGGDSSTTLERTELGGLGNRPVGWVVVR</sequence>
<feature type="transmembrane region" description="Helical" evidence="1">
    <location>
        <begin position="45"/>
        <end position="63"/>
    </location>
</feature>
<name>A0A2G8SRH2_9APHY</name>
<gene>
    <name evidence="2" type="ORF">GSI_00030</name>
</gene>
<proteinExistence type="predicted"/>
<reference evidence="2 3" key="1">
    <citation type="journal article" date="2015" name="Sci. Rep.">
        <title>Chromosome-level genome map provides insights into diverse defense mechanisms in the medicinal fungus Ganoderma sinense.</title>
        <authorList>
            <person name="Zhu Y."/>
            <person name="Xu J."/>
            <person name="Sun C."/>
            <person name="Zhou S."/>
            <person name="Xu H."/>
            <person name="Nelson D.R."/>
            <person name="Qian J."/>
            <person name="Song J."/>
            <person name="Luo H."/>
            <person name="Xiang L."/>
            <person name="Li Y."/>
            <person name="Xu Z."/>
            <person name="Ji A."/>
            <person name="Wang L."/>
            <person name="Lu S."/>
            <person name="Hayward A."/>
            <person name="Sun W."/>
            <person name="Li X."/>
            <person name="Schwartz D.C."/>
            <person name="Wang Y."/>
            <person name="Chen S."/>
        </authorList>
    </citation>
    <scope>NUCLEOTIDE SEQUENCE [LARGE SCALE GENOMIC DNA]</scope>
    <source>
        <strain evidence="2 3">ZZ0214-1</strain>
    </source>
</reference>
<keyword evidence="1" id="KW-0812">Transmembrane</keyword>
<protein>
    <submittedName>
        <fullName evidence="2">Uncharacterized protein</fullName>
    </submittedName>
</protein>
<keyword evidence="1" id="KW-1133">Transmembrane helix</keyword>
<dbReference type="AlphaFoldDB" id="A0A2G8SRH2"/>
<dbReference type="EMBL" id="AYKW01000001">
    <property type="protein sequence ID" value="PIL36342.1"/>
    <property type="molecule type" value="Genomic_DNA"/>
</dbReference>
<accession>A0A2G8SRH2</accession>
<comment type="caution">
    <text evidence="2">The sequence shown here is derived from an EMBL/GenBank/DDBJ whole genome shotgun (WGS) entry which is preliminary data.</text>
</comment>
<evidence type="ECO:0000313" key="3">
    <source>
        <dbReference type="Proteomes" id="UP000230002"/>
    </source>
</evidence>
<evidence type="ECO:0000313" key="2">
    <source>
        <dbReference type="EMBL" id="PIL36342.1"/>
    </source>
</evidence>
<keyword evidence="1" id="KW-0472">Membrane</keyword>